<reference evidence="2" key="1">
    <citation type="submission" date="2018-05" db="EMBL/GenBank/DDBJ databases">
        <authorList>
            <person name="Lanie J.A."/>
            <person name="Ng W.-L."/>
            <person name="Kazmierczak K.M."/>
            <person name="Andrzejewski T.M."/>
            <person name="Davidsen T.M."/>
            <person name="Wayne K.J."/>
            <person name="Tettelin H."/>
            <person name="Glass J.I."/>
            <person name="Rusch D."/>
            <person name="Podicherti R."/>
            <person name="Tsui H.-C.T."/>
            <person name="Winkler M.E."/>
        </authorList>
    </citation>
    <scope>NUCLEOTIDE SEQUENCE</scope>
</reference>
<accession>A0A381VNU5</accession>
<dbReference type="PROSITE" id="PS51725">
    <property type="entry name" value="ABM"/>
    <property type="match status" value="1"/>
</dbReference>
<evidence type="ECO:0000313" key="2">
    <source>
        <dbReference type="EMBL" id="SVA41995.1"/>
    </source>
</evidence>
<dbReference type="Pfam" id="PF03992">
    <property type="entry name" value="ABM"/>
    <property type="match status" value="1"/>
</dbReference>
<gene>
    <name evidence="2" type="ORF">METZ01_LOCUS94849</name>
</gene>
<dbReference type="EMBL" id="UINC01009363">
    <property type="protein sequence ID" value="SVA41995.1"/>
    <property type="molecule type" value="Genomic_DNA"/>
</dbReference>
<dbReference type="InterPro" id="IPR007138">
    <property type="entry name" value="ABM_dom"/>
</dbReference>
<name>A0A381VNU5_9ZZZZ</name>
<dbReference type="SUPFAM" id="SSF54909">
    <property type="entry name" value="Dimeric alpha+beta barrel"/>
    <property type="match status" value="1"/>
</dbReference>
<dbReference type="InterPro" id="IPR011008">
    <property type="entry name" value="Dimeric_a/b-barrel"/>
</dbReference>
<sequence>MEAAPGKINDLIEAYRIRCEEVRHEAGCEQYELYQSTERPNQVALLEKWSDEVALQDHIDLGKTKDSSATRSLRIGDTSIERYAMD</sequence>
<dbReference type="Gene3D" id="3.30.70.100">
    <property type="match status" value="1"/>
</dbReference>
<feature type="domain" description="ABM" evidence="1">
    <location>
        <begin position="1"/>
        <end position="83"/>
    </location>
</feature>
<evidence type="ECO:0000259" key="1">
    <source>
        <dbReference type="PROSITE" id="PS51725"/>
    </source>
</evidence>
<dbReference type="AlphaFoldDB" id="A0A381VNU5"/>
<proteinExistence type="predicted"/>
<organism evidence="2">
    <name type="scientific">marine metagenome</name>
    <dbReference type="NCBI Taxonomy" id="408172"/>
    <lineage>
        <taxon>unclassified sequences</taxon>
        <taxon>metagenomes</taxon>
        <taxon>ecological metagenomes</taxon>
    </lineage>
</organism>
<protein>
    <recommendedName>
        <fullName evidence="1">ABM domain-containing protein</fullName>
    </recommendedName>
</protein>